<dbReference type="NCBIfam" id="NF038083">
    <property type="entry name" value="CU044_5270_fam"/>
    <property type="match status" value="1"/>
</dbReference>
<organism evidence="3 4">
    <name type="scientific">Streptomyces evansiae</name>
    <dbReference type="NCBI Taxonomy" id="3075535"/>
    <lineage>
        <taxon>Bacteria</taxon>
        <taxon>Bacillati</taxon>
        <taxon>Actinomycetota</taxon>
        <taxon>Actinomycetes</taxon>
        <taxon>Kitasatosporales</taxon>
        <taxon>Streptomycetaceae</taxon>
        <taxon>Streptomyces</taxon>
    </lineage>
</organism>
<dbReference type="AlphaFoldDB" id="A0ABD5E2L3"/>
<dbReference type="EMBL" id="JAVRER010000008">
    <property type="protein sequence ID" value="MDT0415359.1"/>
    <property type="molecule type" value="Genomic_DNA"/>
</dbReference>
<feature type="transmembrane region" description="Helical" evidence="2">
    <location>
        <begin position="71"/>
        <end position="92"/>
    </location>
</feature>
<comment type="caution">
    <text evidence="3">The sequence shown here is derived from an EMBL/GenBank/DDBJ whole genome shotgun (WGS) entry which is preliminary data.</text>
</comment>
<evidence type="ECO:0000256" key="2">
    <source>
        <dbReference type="SAM" id="Phobius"/>
    </source>
</evidence>
<evidence type="ECO:0000256" key="1">
    <source>
        <dbReference type="SAM" id="MobiDB-lite"/>
    </source>
</evidence>
<dbReference type="InterPro" id="IPR047789">
    <property type="entry name" value="CU044_5270-like"/>
</dbReference>
<proteinExistence type="predicted"/>
<feature type="compositionally biased region" description="Basic and acidic residues" evidence="1">
    <location>
        <begin position="27"/>
        <end position="38"/>
    </location>
</feature>
<accession>A0ABD5E2L3</accession>
<feature type="compositionally biased region" description="Polar residues" evidence="1">
    <location>
        <begin position="44"/>
        <end position="55"/>
    </location>
</feature>
<dbReference type="RefSeq" id="WP_199785016.1">
    <property type="nucleotide sequence ID" value="NZ_JAVRER010000008.1"/>
</dbReference>
<keyword evidence="2" id="KW-1133">Transmembrane helix</keyword>
<feature type="compositionally biased region" description="Basic and acidic residues" evidence="1">
    <location>
        <begin position="1"/>
        <end position="14"/>
    </location>
</feature>
<evidence type="ECO:0000313" key="3">
    <source>
        <dbReference type="EMBL" id="MDT0415359.1"/>
    </source>
</evidence>
<keyword evidence="2" id="KW-0472">Membrane</keyword>
<reference evidence="4" key="1">
    <citation type="submission" date="2023-07" db="EMBL/GenBank/DDBJ databases">
        <title>30 novel species of actinomycetes from the DSMZ collection.</title>
        <authorList>
            <person name="Nouioui I."/>
        </authorList>
    </citation>
    <scope>NUCLEOTIDE SEQUENCE [LARGE SCALE GENOMIC DNA]</scope>
    <source>
        <strain evidence="4">DSM 41982</strain>
    </source>
</reference>
<keyword evidence="2" id="KW-0812">Transmembrane</keyword>
<gene>
    <name evidence="3" type="ORF">RM574_07625</name>
</gene>
<sequence>MNATPERRPTEWPHADALLPPVVRELPPGRHEFHKERLMAQIHADTQQSTRSAQQAPGPERPRASWWRRPVLVLPLAAAALAGALVTGSTLMGDDETPGLATGPLLTTRVAAATTHGTGTILQRASAAAEQAPAPAPRPGQYIYIESVTANTYVRTRDDKSEVVSDKLHRRQVWESPDGHKGWLIEPGNPKDGITLDTDVDRDAAYDALVTLPKDPDALLRRIYKMSEGQDNGPDQAAFSMIGDLISESYPPAGLEAALYQAAAKIPGVVTVDDAVDAAGRHGIAVARLDEVTGARDEWIFDRKTLTFLGERSVQVKEPKHANAEDRLIKPGTIRFTSAVTKRTLVEGMKEAPSQRS</sequence>
<evidence type="ECO:0000313" key="4">
    <source>
        <dbReference type="Proteomes" id="UP001183607"/>
    </source>
</evidence>
<feature type="region of interest" description="Disordered" evidence="1">
    <location>
        <begin position="1"/>
        <end position="64"/>
    </location>
</feature>
<dbReference type="Proteomes" id="UP001183607">
    <property type="component" value="Unassembled WGS sequence"/>
</dbReference>
<protein>
    <submittedName>
        <fullName evidence="3">CU044_5270 family protein</fullName>
    </submittedName>
</protein>
<name>A0ABD5E2L3_9ACTN</name>